<evidence type="ECO:0000313" key="3">
    <source>
        <dbReference type="EMBL" id="ORY06748.1"/>
    </source>
</evidence>
<dbReference type="OrthoDB" id="5291209at2759"/>
<name>A0A1Y1Z910_9PLEO</name>
<feature type="region of interest" description="Disordered" evidence="1">
    <location>
        <begin position="453"/>
        <end position="478"/>
    </location>
</feature>
<dbReference type="STRING" id="1231657.A0A1Y1Z910"/>
<proteinExistence type="predicted"/>
<feature type="region of interest" description="Disordered" evidence="1">
    <location>
        <begin position="1"/>
        <end position="30"/>
    </location>
</feature>
<feature type="transmembrane region" description="Helical" evidence="2">
    <location>
        <begin position="40"/>
        <end position="57"/>
    </location>
</feature>
<sequence length="478" mass="52237">MDTKQTPHAPVHFPHSRRHSDHHPRDPIPTSRVHVRRARLAAFAFLVVLCILLNSLTRTTQTRMAQATQTQTPRPTGPLSISIPWTPPFASTSVPQIHASISGHHFELPVDTGSTGLLIGAPLLPSIAPPEGTPSFQYFSSSNNFYSGRLVNLAVTFHGAHGSTATANVPVLVVDKSVKCPWYDPERDGAACPPNPDPHGPEPELRDTGKIMYMGVGFGRNVLGDKRVNGAPSGNPFLNIESINNQPIHATKDPRTCKFRIGYTLSTLGVDLGLTDSNTQGFKWVDLDPGTTHSSDMRDWAMVDMCFSFSFLDIHDQDQDQSVNCGKALIDTGIEHMYIRTGTNLSIPSITIPNPNPDGYAKEVQRVKPGTKIAVGFPTLVGDRENSVAVHEFVVGDGEKRVEAPSYVVPEKPRVGVAPYVNTGRNFLWRYEVAFDAVEGRFGFRETNKKTTLSQSLGSSLSNAPNHEHHSPSSHPNL</sequence>
<accession>A0A1Y1Z910</accession>
<keyword evidence="2" id="KW-0472">Membrane</keyword>
<gene>
    <name evidence="3" type="ORF">BCR34DRAFT_571074</name>
</gene>
<reference evidence="3 4" key="1">
    <citation type="submission" date="2016-07" db="EMBL/GenBank/DDBJ databases">
        <title>Pervasive Adenine N6-methylation of Active Genes in Fungi.</title>
        <authorList>
            <consortium name="DOE Joint Genome Institute"/>
            <person name="Mondo S.J."/>
            <person name="Dannebaum R.O."/>
            <person name="Kuo R.C."/>
            <person name="Labutti K."/>
            <person name="Haridas S."/>
            <person name="Kuo A."/>
            <person name="Salamov A."/>
            <person name="Ahrendt S.R."/>
            <person name="Lipzen A."/>
            <person name="Sullivan W."/>
            <person name="Andreopoulos W.B."/>
            <person name="Clum A."/>
            <person name="Lindquist E."/>
            <person name="Daum C."/>
            <person name="Ramamoorthy G.K."/>
            <person name="Gryganskyi A."/>
            <person name="Culley D."/>
            <person name="Magnuson J.K."/>
            <person name="James T.Y."/>
            <person name="O'Malley M.A."/>
            <person name="Stajich J.E."/>
            <person name="Spatafora J.W."/>
            <person name="Visel A."/>
            <person name="Grigoriev I.V."/>
        </authorList>
    </citation>
    <scope>NUCLEOTIDE SEQUENCE [LARGE SCALE GENOMIC DNA]</scope>
    <source>
        <strain evidence="3 4">CBS 115471</strain>
    </source>
</reference>
<evidence type="ECO:0008006" key="5">
    <source>
        <dbReference type="Google" id="ProtNLM"/>
    </source>
</evidence>
<keyword evidence="2" id="KW-0812">Transmembrane</keyword>
<keyword evidence="4" id="KW-1185">Reference proteome</keyword>
<keyword evidence="2" id="KW-1133">Transmembrane helix</keyword>
<organism evidence="3 4">
    <name type="scientific">Clohesyomyces aquaticus</name>
    <dbReference type="NCBI Taxonomy" id="1231657"/>
    <lineage>
        <taxon>Eukaryota</taxon>
        <taxon>Fungi</taxon>
        <taxon>Dikarya</taxon>
        <taxon>Ascomycota</taxon>
        <taxon>Pezizomycotina</taxon>
        <taxon>Dothideomycetes</taxon>
        <taxon>Pleosporomycetidae</taxon>
        <taxon>Pleosporales</taxon>
        <taxon>Lindgomycetaceae</taxon>
        <taxon>Clohesyomyces</taxon>
    </lineage>
</organism>
<dbReference type="EMBL" id="MCFA01000114">
    <property type="protein sequence ID" value="ORY06748.1"/>
    <property type="molecule type" value="Genomic_DNA"/>
</dbReference>
<evidence type="ECO:0000256" key="2">
    <source>
        <dbReference type="SAM" id="Phobius"/>
    </source>
</evidence>
<protein>
    <recommendedName>
        <fullName evidence="5">Aspartic peptidase domain-containing protein</fullName>
    </recommendedName>
</protein>
<dbReference type="Proteomes" id="UP000193144">
    <property type="component" value="Unassembled WGS sequence"/>
</dbReference>
<evidence type="ECO:0000313" key="4">
    <source>
        <dbReference type="Proteomes" id="UP000193144"/>
    </source>
</evidence>
<evidence type="ECO:0000256" key="1">
    <source>
        <dbReference type="SAM" id="MobiDB-lite"/>
    </source>
</evidence>
<comment type="caution">
    <text evidence="3">The sequence shown here is derived from an EMBL/GenBank/DDBJ whole genome shotgun (WGS) entry which is preliminary data.</text>
</comment>
<dbReference type="AlphaFoldDB" id="A0A1Y1Z910"/>
<feature type="compositionally biased region" description="Low complexity" evidence="1">
    <location>
        <begin position="453"/>
        <end position="465"/>
    </location>
</feature>